<feature type="domain" description="Histidine kinase" evidence="5">
    <location>
        <begin position="182"/>
        <end position="393"/>
    </location>
</feature>
<dbReference type="AlphaFoldDB" id="Q1N2X7"/>
<dbReference type="PANTHER" id="PTHR43065">
    <property type="entry name" value="SENSOR HISTIDINE KINASE"/>
    <property type="match status" value="1"/>
</dbReference>
<keyword evidence="6" id="KW-0808">Transferase</keyword>
<dbReference type="PROSITE" id="PS50109">
    <property type="entry name" value="HIS_KIN"/>
    <property type="match status" value="1"/>
</dbReference>
<dbReference type="Pfam" id="PF13188">
    <property type="entry name" value="PAS_8"/>
    <property type="match status" value="1"/>
</dbReference>
<reference evidence="6 7" key="1">
    <citation type="submission" date="2006-03" db="EMBL/GenBank/DDBJ databases">
        <authorList>
            <person name="Pinhassi J."/>
            <person name="Pedros-Alio C."/>
            <person name="Ferriera S."/>
            <person name="Johnson J."/>
            <person name="Kravitz S."/>
            <person name="Halpern A."/>
            <person name="Remington K."/>
            <person name="Beeson K."/>
            <person name="Tran B."/>
            <person name="Rogers Y.-H."/>
            <person name="Friedman R."/>
            <person name="Venter J.C."/>
        </authorList>
    </citation>
    <scope>NUCLEOTIDE SEQUENCE [LARGE SCALE GENOMIC DNA]</scope>
    <source>
        <strain evidence="6 7">RED65</strain>
    </source>
</reference>
<dbReference type="GO" id="GO:0000155">
    <property type="term" value="F:phosphorelay sensor kinase activity"/>
    <property type="evidence" value="ECO:0007669"/>
    <property type="project" value="InterPro"/>
</dbReference>
<dbReference type="Gene3D" id="1.10.287.130">
    <property type="match status" value="1"/>
</dbReference>
<dbReference type="Gene3D" id="3.30.450.20">
    <property type="entry name" value="PAS domain"/>
    <property type="match status" value="1"/>
</dbReference>
<dbReference type="SUPFAM" id="SSF55785">
    <property type="entry name" value="PYP-like sensor domain (PAS domain)"/>
    <property type="match status" value="1"/>
</dbReference>
<dbReference type="InterPro" id="IPR035965">
    <property type="entry name" value="PAS-like_dom_sf"/>
</dbReference>
<dbReference type="STRING" id="207949.RED65_06593"/>
<dbReference type="EC" id="2.7.13.3" evidence="2"/>
<sequence>MTSFYESVQDAPPKEGLRQAFELFNEMSQQLTESYTNLENQVQALSGELAEVSAARMRELKEKERLADRLDSLLQLLPGGVVVLDGQGYVQECNRAALSMLDTSELKHQRWRDVIKTYFRPKEDDGHEVSVRNGKRLSIQTSGLENEPGQIVLMTDQTETRELQSKLARHQRLTEMGKMVASLAHQVRTPLSGAMLYAEHLSNESIEAKIRHEFSKKLMRQLKSIEAQVRDMMIFARGSAPLNQRLDCNGLLLLLKESIQLLTKQYPNAHIELCFDDYEGAIQCHSESLLGAIQNLISNGIEAAENHSIEAHVYVHLAADDNGIELLVEDNGPGISDEAKNKMLEPFFTTKSNGTGLGIPVVNAVVRAHHGQMQFYNREPQGACFQVNLPFSESSEV</sequence>
<protein>
    <recommendedName>
        <fullName evidence="2">histidine kinase</fullName>
        <ecNumber evidence="2">2.7.13.3</ecNumber>
    </recommendedName>
</protein>
<dbReference type="CDD" id="cd00130">
    <property type="entry name" value="PAS"/>
    <property type="match status" value="1"/>
</dbReference>
<dbReference type="SMART" id="SM00388">
    <property type="entry name" value="HisKA"/>
    <property type="match status" value="1"/>
</dbReference>
<dbReference type="SUPFAM" id="SSF47384">
    <property type="entry name" value="Homodimeric domain of signal transducing histidine kinase"/>
    <property type="match status" value="1"/>
</dbReference>
<evidence type="ECO:0000256" key="1">
    <source>
        <dbReference type="ARBA" id="ARBA00000085"/>
    </source>
</evidence>
<evidence type="ECO:0000256" key="2">
    <source>
        <dbReference type="ARBA" id="ARBA00012438"/>
    </source>
</evidence>
<dbReference type="CDD" id="cd00082">
    <property type="entry name" value="HisKA"/>
    <property type="match status" value="1"/>
</dbReference>
<evidence type="ECO:0000256" key="4">
    <source>
        <dbReference type="SAM" id="Coils"/>
    </source>
</evidence>
<dbReference type="InterPro" id="IPR005467">
    <property type="entry name" value="His_kinase_dom"/>
</dbReference>
<keyword evidence="7" id="KW-1185">Reference proteome</keyword>
<proteinExistence type="predicted"/>
<evidence type="ECO:0000313" key="7">
    <source>
        <dbReference type="Proteomes" id="UP000004263"/>
    </source>
</evidence>
<dbReference type="RefSeq" id="WP_007016143.1">
    <property type="nucleotide sequence ID" value="NZ_AAQH01000006.1"/>
</dbReference>
<dbReference type="PANTHER" id="PTHR43065:SF29">
    <property type="entry name" value="SENSOR PROTEIN KINASE FLES"/>
    <property type="match status" value="1"/>
</dbReference>
<dbReference type="SMART" id="SM00387">
    <property type="entry name" value="HATPase_c"/>
    <property type="match status" value="1"/>
</dbReference>
<dbReference type="Gene3D" id="3.30.565.10">
    <property type="entry name" value="Histidine kinase-like ATPase, C-terminal domain"/>
    <property type="match status" value="1"/>
</dbReference>
<dbReference type="InterPro" id="IPR003661">
    <property type="entry name" value="HisK_dim/P_dom"/>
</dbReference>
<dbReference type="InterPro" id="IPR000014">
    <property type="entry name" value="PAS"/>
</dbReference>
<dbReference type="InterPro" id="IPR004358">
    <property type="entry name" value="Sig_transdc_His_kin-like_C"/>
</dbReference>
<accession>Q1N2X7</accession>
<name>Q1N2X7_9GAMM</name>
<feature type="coiled-coil region" evidence="4">
    <location>
        <begin position="28"/>
        <end position="55"/>
    </location>
</feature>
<dbReference type="OrthoDB" id="9776727at2"/>
<dbReference type="InterPro" id="IPR003594">
    <property type="entry name" value="HATPase_dom"/>
</dbReference>
<dbReference type="InterPro" id="IPR036097">
    <property type="entry name" value="HisK_dim/P_sf"/>
</dbReference>
<dbReference type="EMBL" id="AAQH01000006">
    <property type="protein sequence ID" value="EAT12542.1"/>
    <property type="molecule type" value="Genomic_DNA"/>
</dbReference>
<dbReference type="Proteomes" id="UP000004263">
    <property type="component" value="Unassembled WGS sequence"/>
</dbReference>
<dbReference type="InterPro" id="IPR036890">
    <property type="entry name" value="HATPase_C_sf"/>
</dbReference>
<comment type="caution">
    <text evidence="6">The sequence shown here is derived from an EMBL/GenBank/DDBJ whole genome shotgun (WGS) entry which is preliminary data.</text>
</comment>
<dbReference type="PRINTS" id="PR00344">
    <property type="entry name" value="BCTRLSENSOR"/>
</dbReference>
<evidence type="ECO:0000313" key="6">
    <source>
        <dbReference type="EMBL" id="EAT12542.1"/>
    </source>
</evidence>
<evidence type="ECO:0000256" key="3">
    <source>
        <dbReference type="ARBA" id="ARBA00022553"/>
    </source>
</evidence>
<gene>
    <name evidence="6" type="ORF">RED65_06593</name>
</gene>
<dbReference type="SUPFAM" id="SSF55874">
    <property type="entry name" value="ATPase domain of HSP90 chaperone/DNA topoisomerase II/histidine kinase"/>
    <property type="match status" value="1"/>
</dbReference>
<dbReference type="Pfam" id="PF02518">
    <property type="entry name" value="HATPase_c"/>
    <property type="match status" value="1"/>
</dbReference>
<keyword evidence="4" id="KW-0175">Coiled coil</keyword>
<keyword evidence="3" id="KW-0597">Phosphoprotein</keyword>
<evidence type="ECO:0000259" key="5">
    <source>
        <dbReference type="PROSITE" id="PS50109"/>
    </source>
</evidence>
<comment type="catalytic activity">
    <reaction evidence="1">
        <text>ATP + protein L-histidine = ADP + protein N-phospho-L-histidine.</text>
        <dbReference type="EC" id="2.7.13.3"/>
    </reaction>
</comment>
<keyword evidence="6" id="KW-0418">Kinase</keyword>
<dbReference type="HOGENOM" id="CLU_000445_114_39_6"/>
<dbReference type="SMART" id="SM00091">
    <property type="entry name" value="PAS"/>
    <property type="match status" value="1"/>
</dbReference>
<dbReference type="Pfam" id="PF00512">
    <property type="entry name" value="HisKA"/>
    <property type="match status" value="1"/>
</dbReference>
<organism evidence="6 7">
    <name type="scientific">Bermanella marisrubri</name>
    <dbReference type="NCBI Taxonomy" id="207949"/>
    <lineage>
        <taxon>Bacteria</taxon>
        <taxon>Pseudomonadati</taxon>
        <taxon>Pseudomonadota</taxon>
        <taxon>Gammaproteobacteria</taxon>
        <taxon>Oceanospirillales</taxon>
        <taxon>Oceanospirillaceae</taxon>
        <taxon>Bermanella</taxon>
    </lineage>
</organism>